<dbReference type="GO" id="GO:0016126">
    <property type="term" value="P:sterol biosynthetic process"/>
    <property type="evidence" value="ECO:0007669"/>
    <property type="project" value="UniProtKB-KW"/>
</dbReference>
<dbReference type="GO" id="GO:0003958">
    <property type="term" value="F:NADPH-hemoprotein reductase activity"/>
    <property type="evidence" value="ECO:0007669"/>
    <property type="project" value="UniProtKB-EC"/>
</dbReference>
<evidence type="ECO:0000256" key="5">
    <source>
        <dbReference type="ARBA" id="ARBA00022643"/>
    </source>
</evidence>
<gene>
    <name evidence="22" type="ORF">BU16DRAFT_553823</name>
</gene>
<dbReference type="Gene3D" id="1.20.990.10">
    <property type="entry name" value="NADPH-cytochrome p450 Reductase, Chain A, domain 3"/>
    <property type="match status" value="1"/>
</dbReference>
<protein>
    <recommendedName>
        <fullName evidence="18">NADPH--hemoprotein reductase</fullName>
        <ecNumber evidence="18">1.6.2.4</ecNumber>
    </recommendedName>
</protein>
<evidence type="ECO:0000256" key="4">
    <source>
        <dbReference type="ARBA" id="ARBA00022630"/>
    </source>
</evidence>
<evidence type="ECO:0000256" key="17">
    <source>
        <dbReference type="ARBA" id="ARBA00023221"/>
    </source>
</evidence>
<dbReference type="AlphaFoldDB" id="A0A6A6Q9G6"/>
<comment type="cofactor">
    <cofactor evidence="1">
        <name>FMN</name>
        <dbReference type="ChEBI" id="CHEBI:58210"/>
    </cofactor>
</comment>
<evidence type="ECO:0000259" key="21">
    <source>
        <dbReference type="PROSITE" id="PS51384"/>
    </source>
</evidence>
<organism evidence="22 23">
    <name type="scientific">Lophium mytilinum</name>
    <dbReference type="NCBI Taxonomy" id="390894"/>
    <lineage>
        <taxon>Eukaryota</taxon>
        <taxon>Fungi</taxon>
        <taxon>Dikarya</taxon>
        <taxon>Ascomycota</taxon>
        <taxon>Pezizomycotina</taxon>
        <taxon>Dothideomycetes</taxon>
        <taxon>Pleosporomycetidae</taxon>
        <taxon>Mytilinidiales</taxon>
        <taxon>Mytilinidiaceae</taxon>
        <taxon>Lophium</taxon>
    </lineage>
</organism>
<evidence type="ECO:0000256" key="8">
    <source>
        <dbReference type="ARBA" id="ARBA00022827"/>
    </source>
</evidence>
<dbReference type="GO" id="GO:0050660">
    <property type="term" value="F:flavin adenine dinucleotide binding"/>
    <property type="evidence" value="ECO:0007669"/>
    <property type="project" value="TreeGrafter"/>
</dbReference>
<keyword evidence="17" id="KW-0753">Steroid metabolism</keyword>
<dbReference type="InterPro" id="IPR001709">
    <property type="entry name" value="Flavoprot_Pyr_Nucl_cyt_Rdtase"/>
</dbReference>
<evidence type="ECO:0000256" key="7">
    <source>
        <dbReference type="ARBA" id="ARBA00022824"/>
    </source>
</evidence>
<dbReference type="GO" id="GO:0010181">
    <property type="term" value="F:FMN binding"/>
    <property type="evidence" value="ECO:0007669"/>
    <property type="project" value="InterPro"/>
</dbReference>
<evidence type="ECO:0000256" key="11">
    <source>
        <dbReference type="ARBA" id="ARBA00022989"/>
    </source>
</evidence>
<keyword evidence="13" id="KW-0756">Sterol biosynthesis</keyword>
<dbReference type="Pfam" id="PF00667">
    <property type="entry name" value="FAD_binding_1"/>
    <property type="match status" value="1"/>
</dbReference>
<keyword evidence="10" id="KW-0752">Steroid biosynthesis</keyword>
<evidence type="ECO:0000313" key="22">
    <source>
        <dbReference type="EMBL" id="KAF2488654.1"/>
    </source>
</evidence>
<dbReference type="PIRSF" id="PIRSF000208">
    <property type="entry name" value="P450R"/>
    <property type="match status" value="1"/>
</dbReference>
<dbReference type="Gene3D" id="3.40.50.360">
    <property type="match status" value="1"/>
</dbReference>
<dbReference type="PANTHER" id="PTHR19384:SF108">
    <property type="entry name" value="NADPH--CYTOCHROME P450 REDUCTASE"/>
    <property type="match status" value="1"/>
</dbReference>
<evidence type="ECO:0000259" key="20">
    <source>
        <dbReference type="PROSITE" id="PS50902"/>
    </source>
</evidence>
<dbReference type="InterPro" id="IPR001433">
    <property type="entry name" value="OxRdtase_FAD/NAD-bd"/>
</dbReference>
<evidence type="ECO:0000256" key="2">
    <source>
        <dbReference type="ARBA" id="ARBA00001974"/>
    </source>
</evidence>
<dbReference type="OrthoDB" id="1856718at2759"/>
<comment type="cofactor">
    <cofactor evidence="2">
        <name>FAD</name>
        <dbReference type="ChEBI" id="CHEBI:57692"/>
    </cofactor>
</comment>
<keyword evidence="11" id="KW-1133">Transmembrane helix</keyword>
<keyword evidence="6" id="KW-0812">Transmembrane</keyword>
<evidence type="ECO:0000256" key="10">
    <source>
        <dbReference type="ARBA" id="ARBA00022955"/>
    </source>
</evidence>
<name>A0A6A6Q9G6_9PEZI</name>
<dbReference type="Pfam" id="PF00258">
    <property type="entry name" value="Flavodoxin_1"/>
    <property type="match status" value="1"/>
</dbReference>
<feature type="domain" description="Flavodoxin-like" evidence="20">
    <location>
        <begin position="90"/>
        <end position="237"/>
    </location>
</feature>
<feature type="region of interest" description="Disordered" evidence="19">
    <location>
        <begin position="711"/>
        <end position="731"/>
    </location>
</feature>
<evidence type="ECO:0000256" key="16">
    <source>
        <dbReference type="ARBA" id="ARBA00023166"/>
    </source>
</evidence>
<dbReference type="EMBL" id="MU004202">
    <property type="protein sequence ID" value="KAF2488654.1"/>
    <property type="molecule type" value="Genomic_DNA"/>
</dbReference>
<dbReference type="Gene3D" id="2.40.30.10">
    <property type="entry name" value="Translation factors"/>
    <property type="match status" value="2"/>
</dbReference>
<keyword evidence="8" id="KW-0274">FAD</keyword>
<keyword evidence="9" id="KW-0521">NADP</keyword>
<dbReference type="SUPFAM" id="SSF52343">
    <property type="entry name" value="Ferredoxin reductase-like, C-terminal NADP-linked domain"/>
    <property type="match status" value="1"/>
</dbReference>
<dbReference type="SUPFAM" id="SSF63380">
    <property type="entry name" value="Riboflavin synthase domain-like"/>
    <property type="match status" value="1"/>
</dbReference>
<evidence type="ECO:0000256" key="6">
    <source>
        <dbReference type="ARBA" id="ARBA00022692"/>
    </source>
</evidence>
<evidence type="ECO:0000256" key="19">
    <source>
        <dbReference type="SAM" id="MobiDB-lite"/>
    </source>
</evidence>
<evidence type="ECO:0000256" key="12">
    <source>
        <dbReference type="ARBA" id="ARBA00023002"/>
    </source>
</evidence>
<sequence>MELLPDQHTLQHVLQTVSNNPFRLRLGDWLVVFVLASIGVFYAGDGKLWGKPDPNKYLWYQAPQKTGDLKARPKPTRDIGKRLAETGNDIAVFWGSQSGVSEAFAERLSREWQSRFALKTLVADLQDYDPEHLAMFPKDKLAVFLVSTYGEGDPPDNATQFCLGLEKMKKNETSLEDLRYLAIGMGNRNYQYYNRTITVIDDILSNLGAKRIGSLGRADESQGTTEEDFMDWKEQVLKPLGQTISLDERPIAYQPTIHVLDVCVDEPTIYMGEPSERALQQTTERVAYNDRNPFAAPIATSKILSSASNRICAHMEFDLSAAPSIRYQTGDHLAIWPLNPENEVARLCRALGLDEDVRKKPIMVESKQGKCDLPSPTTRETLLKYYLEIGALASRDLLILIAQFAPSEEASAALLGLGKNKHAFRNQVASQYLTVGKVLESINSSAGSWSKIPFSLLVESFSRIQPRYYSISSSPIASPRQPTITLAVNSKQLENLDGAKNEERFHGLATNFLLAHDREFRSTSENPISSHESEITDISSGPKYDLAGPRGKLLGGRVYMHIKRSTFKLPIRETVPIVMVAAGTGIAPFRGFVQERARLVELGKPVGKMVLFFGCRDDKTDFLYRDEWKAWKETLGDSFQLVTAFSRQKEQDKVYVQDMLAEDRWRFEVGTLVEDERAAFYICGAASMAREVRSRLVDILAEKRGVSREEADKTVGGKMKKESRYQEDVWG</sequence>
<proteinExistence type="predicted"/>
<dbReference type="InterPro" id="IPR008254">
    <property type="entry name" value="Flavodoxin/NO_synth"/>
</dbReference>
<feature type="domain" description="FAD-binding FR-type" evidence="21">
    <location>
        <begin position="291"/>
        <end position="549"/>
    </location>
</feature>
<evidence type="ECO:0000256" key="1">
    <source>
        <dbReference type="ARBA" id="ARBA00001917"/>
    </source>
</evidence>
<evidence type="ECO:0000256" key="9">
    <source>
        <dbReference type="ARBA" id="ARBA00022857"/>
    </source>
</evidence>
<dbReference type="PANTHER" id="PTHR19384">
    <property type="entry name" value="NITRIC OXIDE SYNTHASE-RELATED"/>
    <property type="match status" value="1"/>
</dbReference>
<dbReference type="InterPro" id="IPR017927">
    <property type="entry name" value="FAD-bd_FR_type"/>
</dbReference>
<evidence type="ECO:0000313" key="23">
    <source>
        <dbReference type="Proteomes" id="UP000799750"/>
    </source>
</evidence>
<dbReference type="InterPro" id="IPR039261">
    <property type="entry name" value="FNR_nucleotide-bd"/>
</dbReference>
<dbReference type="EC" id="1.6.2.4" evidence="18"/>
<dbReference type="InterPro" id="IPR023208">
    <property type="entry name" value="P450R"/>
</dbReference>
<keyword evidence="7" id="KW-0256">Endoplasmic reticulum</keyword>
<keyword evidence="3" id="KW-0444">Lipid biosynthesis</keyword>
<dbReference type="InterPro" id="IPR003097">
    <property type="entry name" value="CysJ-like_FAD-binding"/>
</dbReference>
<dbReference type="InterPro" id="IPR001094">
    <property type="entry name" value="Flavdoxin-like"/>
</dbReference>
<accession>A0A6A6Q9G6</accession>
<dbReference type="PROSITE" id="PS50902">
    <property type="entry name" value="FLAVODOXIN_LIKE"/>
    <property type="match status" value="1"/>
</dbReference>
<keyword evidence="23" id="KW-1185">Reference proteome</keyword>
<dbReference type="InterPro" id="IPR023173">
    <property type="entry name" value="NADPH_Cyt_P450_Rdtase_alpha"/>
</dbReference>
<keyword evidence="12" id="KW-0560">Oxidoreductase</keyword>
<reference evidence="22" key="1">
    <citation type="journal article" date="2020" name="Stud. Mycol.">
        <title>101 Dothideomycetes genomes: a test case for predicting lifestyles and emergence of pathogens.</title>
        <authorList>
            <person name="Haridas S."/>
            <person name="Albert R."/>
            <person name="Binder M."/>
            <person name="Bloem J."/>
            <person name="Labutti K."/>
            <person name="Salamov A."/>
            <person name="Andreopoulos B."/>
            <person name="Baker S."/>
            <person name="Barry K."/>
            <person name="Bills G."/>
            <person name="Bluhm B."/>
            <person name="Cannon C."/>
            <person name="Castanera R."/>
            <person name="Culley D."/>
            <person name="Daum C."/>
            <person name="Ezra D."/>
            <person name="Gonzalez J."/>
            <person name="Henrissat B."/>
            <person name="Kuo A."/>
            <person name="Liang C."/>
            <person name="Lipzen A."/>
            <person name="Lutzoni F."/>
            <person name="Magnuson J."/>
            <person name="Mondo S."/>
            <person name="Nolan M."/>
            <person name="Ohm R."/>
            <person name="Pangilinan J."/>
            <person name="Park H.-J."/>
            <person name="Ramirez L."/>
            <person name="Alfaro M."/>
            <person name="Sun H."/>
            <person name="Tritt A."/>
            <person name="Yoshinaga Y."/>
            <person name="Zwiers L.-H."/>
            <person name="Turgeon B."/>
            <person name="Goodwin S."/>
            <person name="Spatafora J."/>
            <person name="Crous P."/>
            <person name="Grigoriev I."/>
        </authorList>
    </citation>
    <scope>NUCLEOTIDE SEQUENCE</scope>
    <source>
        <strain evidence="22">CBS 269.34</strain>
    </source>
</reference>
<dbReference type="InterPro" id="IPR029039">
    <property type="entry name" value="Flavoprotein-like_sf"/>
</dbReference>
<evidence type="ECO:0000256" key="13">
    <source>
        <dbReference type="ARBA" id="ARBA00023011"/>
    </source>
</evidence>
<keyword evidence="16" id="KW-1207">Sterol metabolism</keyword>
<evidence type="ECO:0000256" key="15">
    <source>
        <dbReference type="ARBA" id="ARBA00023136"/>
    </source>
</evidence>
<evidence type="ECO:0000256" key="14">
    <source>
        <dbReference type="ARBA" id="ARBA00023098"/>
    </source>
</evidence>
<keyword evidence="15" id="KW-0472">Membrane</keyword>
<dbReference type="Pfam" id="PF00175">
    <property type="entry name" value="NAD_binding_1"/>
    <property type="match status" value="1"/>
</dbReference>
<keyword evidence="4" id="KW-0285">Flavoprotein</keyword>
<dbReference type="PRINTS" id="PR00369">
    <property type="entry name" value="FLAVODOXIN"/>
</dbReference>
<keyword evidence="5" id="KW-0288">FMN</keyword>
<dbReference type="Proteomes" id="UP000799750">
    <property type="component" value="Unassembled WGS sequence"/>
</dbReference>
<dbReference type="PRINTS" id="PR00371">
    <property type="entry name" value="FPNCR"/>
</dbReference>
<dbReference type="GO" id="GO:0005829">
    <property type="term" value="C:cytosol"/>
    <property type="evidence" value="ECO:0007669"/>
    <property type="project" value="TreeGrafter"/>
</dbReference>
<dbReference type="SUPFAM" id="SSF52218">
    <property type="entry name" value="Flavoproteins"/>
    <property type="match status" value="1"/>
</dbReference>
<keyword evidence="14" id="KW-0443">Lipid metabolism</keyword>
<evidence type="ECO:0000256" key="18">
    <source>
        <dbReference type="ARBA" id="ARBA00023797"/>
    </source>
</evidence>
<evidence type="ECO:0000256" key="3">
    <source>
        <dbReference type="ARBA" id="ARBA00022516"/>
    </source>
</evidence>
<dbReference type="Gene3D" id="3.40.50.80">
    <property type="entry name" value="Nucleotide-binding domain of ferredoxin-NADP reductase (FNR) module"/>
    <property type="match status" value="1"/>
</dbReference>
<dbReference type="FunFam" id="3.40.50.80:FF:000001">
    <property type="entry name" value="NADPH--cytochrome P450 reductase 1"/>
    <property type="match status" value="1"/>
</dbReference>
<dbReference type="InterPro" id="IPR017938">
    <property type="entry name" value="Riboflavin_synthase-like_b-brl"/>
</dbReference>
<dbReference type="PROSITE" id="PS51384">
    <property type="entry name" value="FAD_FR"/>
    <property type="match status" value="1"/>
</dbReference>